<feature type="compositionally biased region" description="Low complexity" evidence="5">
    <location>
        <begin position="1"/>
        <end position="15"/>
    </location>
</feature>
<dbReference type="EMBL" id="JAUEPO010000003">
    <property type="protein sequence ID" value="KAK3327585.1"/>
    <property type="molecule type" value="Genomic_DNA"/>
</dbReference>
<accession>A0AAE0IME0</accession>
<evidence type="ECO:0000256" key="2">
    <source>
        <dbReference type="ARBA" id="ARBA00022692"/>
    </source>
</evidence>
<keyword evidence="9" id="KW-1185">Reference proteome</keyword>
<protein>
    <submittedName>
        <fullName evidence="8">Fusaric acid resistance protein-like-domain-containing protein</fullName>
    </submittedName>
</protein>
<evidence type="ECO:0000256" key="1">
    <source>
        <dbReference type="ARBA" id="ARBA00004141"/>
    </source>
</evidence>
<feature type="transmembrane region" description="Helical" evidence="6">
    <location>
        <begin position="255"/>
        <end position="275"/>
    </location>
</feature>
<feature type="transmembrane region" description="Helical" evidence="6">
    <location>
        <begin position="157"/>
        <end position="182"/>
    </location>
</feature>
<feature type="transmembrane region" description="Helical" evidence="6">
    <location>
        <begin position="700"/>
        <end position="717"/>
    </location>
</feature>
<keyword evidence="2 6" id="KW-0812">Transmembrane</keyword>
<reference evidence="8" key="1">
    <citation type="journal article" date="2023" name="Mol. Phylogenet. Evol.">
        <title>Genome-scale phylogeny and comparative genomics of the fungal order Sordariales.</title>
        <authorList>
            <person name="Hensen N."/>
            <person name="Bonometti L."/>
            <person name="Westerberg I."/>
            <person name="Brannstrom I.O."/>
            <person name="Guillou S."/>
            <person name="Cros-Aarteil S."/>
            <person name="Calhoun S."/>
            <person name="Haridas S."/>
            <person name="Kuo A."/>
            <person name="Mondo S."/>
            <person name="Pangilinan J."/>
            <person name="Riley R."/>
            <person name="LaButti K."/>
            <person name="Andreopoulos B."/>
            <person name="Lipzen A."/>
            <person name="Chen C."/>
            <person name="Yan M."/>
            <person name="Daum C."/>
            <person name="Ng V."/>
            <person name="Clum A."/>
            <person name="Steindorff A."/>
            <person name="Ohm R.A."/>
            <person name="Martin F."/>
            <person name="Silar P."/>
            <person name="Natvig D.O."/>
            <person name="Lalanne C."/>
            <person name="Gautier V."/>
            <person name="Ament-Velasquez S.L."/>
            <person name="Kruys A."/>
            <person name="Hutchinson M.I."/>
            <person name="Powell A.J."/>
            <person name="Barry K."/>
            <person name="Miller A.N."/>
            <person name="Grigoriev I.V."/>
            <person name="Debuchy R."/>
            <person name="Gladieux P."/>
            <person name="Hiltunen Thoren M."/>
            <person name="Johannesson H."/>
        </authorList>
    </citation>
    <scope>NUCLEOTIDE SEQUENCE</scope>
    <source>
        <strain evidence="8">SMH4131-1</strain>
    </source>
</reference>
<dbReference type="InterPro" id="IPR052430">
    <property type="entry name" value="IVT-Associated"/>
</dbReference>
<dbReference type="Pfam" id="PF13515">
    <property type="entry name" value="FUSC_2"/>
    <property type="match status" value="1"/>
</dbReference>
<proteinExistence type="predicted"/>
<evidence type="ECO:0000313" key="8">
    <source>
        <dbReference type="EMBL" id="KAK3327585.1"/>
    </source>
</evidence>
<keyword evidence="4 6" id="KW-0472">Membrane</keyword>
<comment type="subcellular location">
    <subcellularLocation>
        <location evidence="1">Membrane</location>
        <topology evidence="1">Multi-pass membrane protein</topology>
    </subcellularLocation>
</comment>
<dbReference type="Proteomes" id="UP001286456">
    <property type="component" value="Unassembled WGS sequence"/>
</dbReference>
<keyword evidence="3 6" id="KW-1133">Transmembrane helix</keyword>
<evidence type="ECO:0000256" key="5">
    <source>
        <dbReference type="SAM" id="MobiDB-lite"/>
    </source>
</evidence>
<evidence type="ECO:0000313" key="9">
    <source>
        <dbReference type="Proteomes" id="UP001286456"/>
    </source>
</evidence>
<comment type="caution">
    <text evidence="8">The sequence shown here is derived from an EMBL/GenBank/DDBJ whole genome shotgun (WGS) entry which is preliminary data.</text>
</comment>
<feature type="region of interest" description="Disordered" evidence="5">
    <location>
        <begin position="424"/>
        <end position="443"/>
    </location>
</feature>
<feature type="domain" description="Integral membrane bound transporter" evidence="7">
    <location>
        <begin position="692"/>
        <end position="828"/>
    </location>
</feature>
<organism evidence="8 9">
    <name type="scientific">Cercophora scortea</name>
    <dbReference type="NCBI Taxonomy" id="314031"/>
    <lineage>
        <taxon>Eukaryota</taxon>
        <taxon>Fungi</taxon>
        <taxon>Dikarya</taxon>
        <taxon>Ascomycota</taxon>
        <taxon>Pezizomycotina</taxon>
        <taxon>Sordariomycetes</taxon>
        <taxon>Sordariomycetidae</taxon>
        <taxon>Sordariales</taxon>
        <taxon>Lasiosphaeriaceae</taxon>
        <taxon>Cercophora</taxon>
    </lineage>
</organism>
<feature type="transmembrane region" description="Helical" evidence="6">
    <location>
        <begin position="746"/>
        <end position="764"/>
    </location>
</feature>
<dbReference type="AlphaFoldDB" id="A0AAE0IME0"/>
<dbReference type="PANTHER" id="PTHR47804:SF1">
    <property type="entry name" value="DUF2421 DOMAIN-CONTAINING PROTEIN"/>
    <property type="match status" value="1"/>
</dbReference>
<evidence type="ECO:0000256" key="6">
    <source>
        <dbReference type="SAM" id="Phobius"/>
    </source>
</evidence>
<feature type="region of interest" description="Disordered" evidence="5">
    <location>
        <begin position="1"/>
        <end position="35"/>
    </location>
</feature>
<evidence type="ECO:0000256" key="3">
    <source>
        <dbReference type="ARBA" id="ARBA00022989"/>
    </source>
</evidence>
<feature type="transmembrane region" description="Helical" evidence="6">
    <location>
        <begin position="218"/>
        <end position="235"/>
    </location>
</feature>
<reference evidence="8" key="2">
    <citation type="submission" date="2023-06" db="EMBL/GenBank/DDBJ databases">
        <authorList>
            <consortium name="Lawrence Berkeley National Laboratory"/>
            <person name="Haridas S."/>
            <person name="Hensen N."/>
            <person name="Bonometti L."/>
            <person name="Westerberg I."/>
            <person name="Brannstrom I.O."/>
            <person name="Guillou S."/>
            <person name="Cros-Aarteil S."/>
            <person name="Calhoun S."/>
            <person name="Kuo A."/>
            <person name="Mondo S."/>
            <person name="Pangilinan J."/>
            <person name="Riley R."/>
            <person name="Labutti K."/>
            <person name="Andreopoulos B."/>
            <person name="Lipzen A."/>
            <person name="Chen C."/>
            <person name="Yanf M."/>
            <person name="Daum C."/>
            <person name="Ng V."/>
            <person name="Clum A."/>
            <person name="Steindorff A."/>
            <person name="Ohm R."/>
            <person name="Martin F."/>
            <person name="Silar P."/>
            <person name="Natvig D."/>
            <person name="Lalanne C."/>
            <person name="Gautier V."/>
            <person name="Ament-Velasquez S.L."/>
            <person name="Kruys A."/>
            <person name="Hutchinson M.I."/>
            <person name="Powell A.J."/>
            <person name="Barry K."/>
            <person name="Miller A.N."/>
            <person name="Grigoriev I.V."/>
            <person name="Debuchy R."/>
            <person name="Gladieux P."/>
            <person name="Thoren M.H."/>
            <person name="Johannesson H."/>
        </authorList>
    </citation>
    <scope>NUCLEOTIDE SEQUENCE</scope>
    <source>
        <strain evidence="8">SMH4131-1</strain>
    </source>
</reference>
<feature type="transmembrane region" description="Helical" evidence="6">
    <location>
        <begin position="810"/>
        <end position="833"/>
    </location>
</feature>
<evidence type="ECO:0000259" key="7">
    <source>
        <dbReference type="Pfam" id="PF13515"/>
    </source>
</evidence>
<dbReference type="GO" id="GO:0016020">
    <property type="term" value="C:membrane"/>
    <property type="evidence" value="ECO:0007669"/>
    <property type="project" value="UniProtKB-SubCell"/>
</dbReference>
<gene>
    <name evidence="8" type="ORF">B0T19DRAFT_370868</name>
</gene>
<evidence type="ECO:0000256" key="4">
    <source>
        <dbReference type="ARBA" id="ARBA00023136"/>
    </source>
</evidence>
<name>A0AAE0IME0_9PEZI</name>
<feature type="transmembrane region" description="Helical" evidence="6">
    <location>
        <begin position="188"/>
        <end position="211"/>
    </location>
</feature>
<sequence>MSMSSVPATTPSPSTGQWPPRRPSKRSRLRNGTFIVPATGERARRNFTLRSLLPSQVDGRGDGDTHTARAFSSESLTERVHDASHRIKDAGRRLLAWLNSPMGRGVLKCTLAYTIASLATFYSPISNFLGKPDGKHVVATITVYFHPARTAGSMIEAILIAIVAVAYAEVVSILSMCTSVLFGGVWGWITFAHTLVLVVFIGGGFGFMGWVKQTMNNPLVNVGSTLASLAIIGVVTKETAVLTNVWSNQKIVQIFKMLVMGITTTSAVNFLVWRVSAVSLLRESMTKASTSLGDMLALITHGFLSGAEDDLMSAEFAAASSKYASAYPQLAKNLREAKFERYFLGHEKIYQLDRAVVKSMETLAQSIGGLRSASNTQFALLKEAMEPSGMLSPDGCFSTSPTQMRAMSSMLKNSRERFLSLSSIDEASEESAEDERNRLRDINNPFDPMTPSFRHSSDIFELFIALLGPSMKSLAYTLSEVLREPPFGSAPEYAITVNDHFRQSLTDALALFNTARANALEELYKHLEFGRARSEKIQADFEEVAAACGHFSFSLQAFGEEMQKYLDVLDDLKHASEHRKRSWHWLNWRRHENHHSRKFSVLPYDSEERETLIRPIKKTAMPKGIPDTIVQRRDTFHWDAAPQASKVVATVSQRLLRFIRKLARDDVRFGLKVGIGAALWAMFAFIPQTRDTYQHWRGEWGLLSFMIVCSMTVGAANTTGLSRFFGTVIGAGASFINWNVSDGNAIPLIFLGWLVAFWSFWMIVVRGKAPLGRITLLAYNVSTLYAYSLSQRVDDDDDDEGGIDPLISEIVMHRFTAVTVGILWGLVVCRLVWPISARKKFKEGLSTLFLQMGLIWKRGPLAILLRSDCTRSYLKSGEQAALQKYATRLDSLRASAASEFELRGPFPSEQSARLMKCTRRLLDAFYAMSLVTQRRGHLTDGERALLLFTADERALLCDRICHVFQVLASSMMLEYPLTDAIPSVTGMRDKLLGKIFLFRKEHSPHSAASASSSAADDAVSTGGSSNGNSFSLGALSHVAIEERDYALLYAYALVTGQVAEELKVVAREIESLFGILHEEVLLLQE</sequence>
<dbReference type="InterPro" id="IPR049453">
    <property type="entry name" value="Memb_transporter_dom"/>
</dbReference>
<dbReference type="PANTHER" id="PTHR47804">
    <property type="entry name" value="60S RIBOSOMAL PROTEIN L19"/>
    <property type="match status" value="1"/>
</dbReference>
<feature type="transmembrane region" description="Helical" evidence="6">
    <location>
        <begin position="669"/>
        <end position="688"/>
    </location>
</feature>